<reference evidence="9 10" key="1">
    <citation type="submission" date="2017-11" db="EMBL/GenBank/DDBJ databases">
        <title>Evolution of Phototrophy in the Chloroflexi Phylum Driven by Horizontal Gene Transfer.</title>
        <authorList>
            <person name="Ward L.M."/>
            <person name="Hemp J."/>
            <person name="Shih P.M."/>
            <person name="Mcglynn S.E."/>
            <person name="Fischer W."/>
        </authorList>
    </citation>
    <scope>NUCLEOTIDE SEQUENCE [LARGE SCALE GENOMIC DNA]</scope>
    <source>
        <strain evidence="9">JP3_7</strain>
    </source>
</reference>
<feature type="domain" description="ABC transmembrane type-1" evidence="8">
    <location>
        <begin position="20"/>
        <end position="209"/>
    </location>
</feature>
<dbReference type="InterPro" id="IPR000515">
    <property type="entry name" value="MetI-like"/>
</dbReference>
<keyword evidence="2 7" id="KW-0813">Transport</keyword>
<comment type="similarity">
    <text evidence="7">Belongs to the binding-protein-dependent transport system permease family.</text>
</comment>
<comment type="caution">
    <text evidence="9">The sequence shown here is derived from an EMBL/GenBank/DDBJ whole genome shotgun (WGS) entry which is preliminary data.</text>
</comment>
<feature type="non-terminal residue" evidence="9">
    <location>
        <position position="1"/>
    </location>
</feature>
<evidence type="ECO:0000256" key="7">
    <source>
        <dbReference type="RuleBase" id="RU363032"/>
    </source>
</evidence>
<feature type="transmembrane region" description="Helical" evidence="7">
    <location>
        <begin position="189"/>
        <end position="208"/>
    </location>
</feature>
<dbReference type="Proteomes" id="UP000230790">
    <property type="component" value="Unassembled WGS sequence"/>
</dbReference>
<sequence length="221" mass="22992">HVLGTDDFGRDVLSRILHGAMPSLQVSVLSVAGSLVIGVIIGLIAGYRGGWTDTLLMSLMDVLLAFPAVLLAIAILAVMGTALSNVILAIAIVNLPTFARLARGSTLATRELLYVEAARGLGVPPIAIMWRHILPNIAAPLIVQTSLTIAAAILIEAALSYLGLGIQPPAPSWGNILSSTYGFIQTNPWPSVFAGAAIALAVLGFNLLGDGLRDALDPTTR</sequence>
<keyword evidence="3" id="KW-1003">Cell membrane</keyword>
<dbReference type="PANTHER" id="PTHR43386:SF25">
    <property type="entry name" value="PEPTIDE ABC TRANSPORTER PERMEASE PROTEIN"/>
    <property type="match status" value="1"/>
</dbReference>
<evidence type="ECO:0000259" key="8">
    <source>
        <dbReference type="PROSITE" id="PS50928"/>
    </source>
</evidence>
<feature type="transmembrane region" description="Helical" evidence="7">
    <location>
        <begin position="65"/>
        <end position="93"/>
    </location>
</feature>
<keyword evidence="5 7" id="KW-1133">Transmembrane helix</keyword>
<dbReference type="InterPro" id="IPR035906">
    <property type="entry name" value="MetI-like_sf"/>
</dbReference>
<dbReference type="GO" id="GO:0055085">
    <property type="term" value="P:transmembrane transport"/>
    <property type="evidence" value="ECO:0007669"/>
    <property type="project" value="InterPro"/>
</dbReference>
<evidence type="ECO:0000256" key="6">
    <source>
        <dbReference type="ARBA" id="ARBA00023136"/>
    </source>
</evidence>
<gene>
    <name evidence="9" type="ORF">CUN48_03935</name>
</gene>
<evidence type="ECO:0000313" key="9">
    <source>
        <dbReference type="EMBL" id="PJF48324.1"/>
    </source>
</evidence>
<name>A0A2M8QEU8_9CHLR</name>
<dbReference type="EMBL" id="PGTN01000017">
    <property type="protein sequence ID" value="PJF48324.1"/>
    <property type="molecule type" value="Genomic_DNA"/>
</dbReference>
<evidence type="ECO:0000256" key="5">
    <source>
        <dbReference type="ARBA" id="ARBA00022989"/>
    </source>
</evidence>
<dbReference type="PROSITE" id="PS50928">
    <property type="entry name" value="ABC_TM1"/>
    <property type="match status" value="1"/>
</dbReference>
<dbReference type="AlphaFoldDB" id="A0A2M8QEU8"/>
<comment type="subcellular location">
    <subcellularLocation>
        <location evidence="1 7">Cell membrane</location>
        <topology evidence="1 7">Multi-pass membrane protein</topology>
    </subcellularLocation>
</comment>
<proteinExistence type="inferred from homology"/>
<feature type="transmembrane region" description="Helical" evidence="7">
    <location>
        <begin position="137"/>
        <end position="164"/>
    </location>
</feature>
<evidence type="ECO:0000256" key="3">
    <source>
        <dbReference type="ARBA" id="ARBA00022475"/>
    </source>
</evidence>
<evidence type="ECO:0000256" key="4">
    <source>
        <dbReference type="ARBA" id="ARBA00022692"/>
    </source>
</evidence>
<dbReference type="Pfam" id="PF00528">
    <property type="entry name" value="BPD_transp_1"/>
    <property type="match status" value="1"/>
</dbReference>
<dbReference type="GO" id="GO:0005886">
    <property type="term" value="C:plasma membrane"/>
    <property type="evidence" value="ECO:0007669"/>
    <property type="project" value="UniProtKB-SubCell"/>
</dbReference>
<dbReference type="Gene3D" id="1.10.3720.10">
    <property type="entry name" value="MetI-like"/>
    <property type="match status" value="1"/>
</dbReference>
<dbReference type="CDD" id="cd06261">
    <property type="entry name" value="TM_PBP2"/>
    <property type="match status" value="1"/>
</dbReference>
<keyword evidence="6 7" id="KW-0472">Membrane</keyword>
<dbReference type="InterPro" id="IPR050366">
    <property type="entry name" value="BP-dependent_transpt_permease"/>
</dbReference>
<dbReference type="SUPFAM" id="SSF161098">
    <property type="entry name" value="MetI-like"/>
    <property type="match status" value="1"/>
</dbReference>
<keyword evidence="4 7" id="KW-0812">Transmembrane</keyword>
<accession>A0A2M8QEU8</accession>
<dbReference type="PANTHER" id="PTHR43386">
    <property type="entry name" value="OLIGOPEPTIDE TRANSPORT SYSTEM PERMEASE PROTEIN APPC"/>
    <property type="match status" value="1"/>
</dbReference>
<feature type="transmembrane region" description="Helical" evidence="7">
    <location>
        <begin position="24"/>
        <end position="45"/>
    </location>
</feature>
<evidence type="ECO:0000313" key="10">
    <source>
        <dbReference type="Proteomes" id="UP000230790"/>
    </source>
</evidence>
<organism evidence="9 10">
    <name type="scientific">Candidatus Thermofonsia Clade 3 bacterium</name>
    <dbReference type="NCBI Taxonomy" id="2364212"/>
    <lineage>
        <taxon>Bacteria</taxon>
        <taxon>Bacillati</taxon>
        <taxon>Chloroflexota</taxon>
        <taxon>Candidatus Thermofontia</taxon>
        <taxon>Candidatus Thermofonsia Clade 3</taxon>
    </lineage>
</organism>
<evidence type="ECO:0000256" key="1">
    <source>
        <dbReference type="ARBA" id="ARBA00004651"/>
    </source>
</evidence>
<protein>
    <submittedName>
        <fullName evidence="9">Peptide ABC transporter permease</fullName>
    </submittedName>
</protein>
<evidence type="ECO:0000256" key="2">
    <source>
        <dbReference type="ARBA" id="ARBA00022448"/>
    </source>
</evidence>